<gene>
    <name evidence="10" type="ORF">JOM49_006100</name>
</gene>
<keyword evidence="2" id="KW-1003">Cell membrane</keyword>
<reference evidence="10 11" key="1">
    <citation type="submission" date="2021-03" db="EMBL/GenBank/DDBJ databases">
        <title>Sequencing the genomes of 1000 actinobacteria strains.</title>
        <authorList>
            <person name="Klenk H.-P."/>
        </authorList>
    </citation>
    <scope>NUCLEOTIDE SEQUENCE [LARGE SCALE GENOMIC DNA]</scope>
    <source>
        <strain evidence="10 11">DSM 45510</strain>
    </source>
</reference>
<feature type="transmembrane region" description="Helical" evidence="8">
    <location>
        <begin position="147"/>
        <end position="167"/>
    </location>
</feature>
<name>A0ABS4PYR7_9PSEU</name>
<keyword evidence="11" id="KW-1185">Reference proteome</keyword>
<evidence type="ECO:0000256" key="8">
    <source>
        <dbReference type="SAM" id="Phobius"/>
    </source>
</evidence>
<evidence type="ECO:0000256" key="7">
    <source>
        <dbReference type="ARBA" id="ARBA00023136"/>
    </source>
</evidence>
<evidence type="ECO:0000256" key="3">
    <source>
        <dbReference type="ARBA" id="ARBA00022692"/>
    </source>
</evidence>
<sequence length="168" mass="17849">MRTARDGSETELSTALHTIAFFQGLVQHADEKARTVVAVQTMIAALVTAQLGMLGKPPTGAVSRLVILSILVCFAIAYVHSSFHLVQAIRPRTAAPSGDNRFAFPSVAAGSADLVHVPLRKQCAQAHDVIRLLAVLAMRKHRHVRSALAGTCALFPAGLGLMFTAAFP</sequence>
<evidence type="ECO:0000256" key="6">
    <source>
        <dbReference type="ARBA" id="ARBA00023118"/>
    </source>
</evidence>
<evidence type="ECO:0000256" key="4">
    <source>
        <dbReference type="ARBA" id="ARBA00022741"/>
    </source>
</evidence>
<keyword evidence="6" id="KW-0051">Antiviral defense</keyword>
<feature type="transmembrane region" description="Helical" evidence="8">
    <location>
        <begin position="36"/>
        <end position="55"/>
    </location>
</feature>
<dbReference type="EMBL" id="JAGGMS010000001">
    <property type="protein sequence ID" value="MBP2184574.1"/>
    <property type="molecule type" value="Genomic_DNA"/>
</dbReference>
<feature type="transmembrane region" description="Helical" evidence="8">
    <location>
        <begin position="61"/>
        <end position="80"/>
    </location>
</feature>
<evidence type="ECO:0000313" key="10">
    <source>
        <dbReference type="EMBL" id="MBP2184574.1"/>
    </source>
</evidence>
<feature type="domain" description="Pycsar effector protein" evidence="9">
    <location>
        <begin position="15"/>
        <end position="160"/>
    </location>
</feature>
<evidence type="ECO:0000256" key="5">
    <source>
        <dbReference type="ARBA" id="ARBA00022989"/>
    </source>
</evidence>
<comment type="caution">
    <text evidence="10">The sequence shown here is derived from an EMBL/GenBank/DDBJ whole genome shotgun (WGS) entry which is preliminary data.</text>
</comment>
<proteinExistence type="predicted"/>
<evidence type="ECO:0000256" key="1">
    <source>
        <dbReference type="ARBA" id="ARBA00004236"/>
    </source>
</evidence>
<evidence type="ECO:0000259" key="9">
    <source>
        <dbReference type="Pfam" id="PF18967"/>
    </source>
</evidence>
<dbReference type="InterPro" id="IPR043760">
    <property type="entry name" value="PycTM_dom"/>
</dbReference>
<keyword evidence="5 8" id="KW-1133">Transmembrane helix</keyword>
<comment type="subcellular location">
    <subcellularLocation>
        <location evidence="1">Cell membrane</location>
    </subcellularLocation>
</comment>
<evidence type="ECO:0000313" key="11">
    <source>
        <dbReference type="Proteomes" id="UP000741013"/>
    </source>
</evidence>
<accession>A0ABS4PYR7</accession>
<keyword evidence="4" id="KW-0547">Nucleotide-binding</keyword>
<dbReference type="RefSeq" id="WP_209667575.1">
    <property type="nucleotide sequence ID" value="NZ_JAGGMS010000001.1"/>
</dbReference>
<dbReference type="Proteomes" id="UP000741013">
    <property type="component" value="Unassembled WGS sequence"/>
</dbReference>
<organism evidence="10 11">
    <name type="scientific">Amycolatopsis magusensis</name>
    <dbReference type="NCBI Taxonomy" id="882444"/>
    <lineage>
        <taxon>Bacteria</taxon>
        <taxon>Bacillati</taxon>
        <taxon>Actinomycetota</taxon>
        <taxon>Actinomycetes</taxon>
        <taxon>Pseudonocardiales</taxon>
        <taxon>Pseudonocardiaceae</taxon>
        <taxon>Amycolatopsis</taxon>
    </lineage>
</organism>
<keyword evidence="7 8" id="KW-0472">Membrane</keyword>
<evidence type="ECO:0000256" key="2">
    <source>
        <dbReference type="ARBA" id="ARBA00022475"/>
    </source>
</evidence>
<protein>
    <recommendedName>
        <fullName evidence="9">Pycsar effector protein domain-containing protein</fullName>
    </recommendedName>
</protein>
<dbReference type="Pfam" id="PF18967">
    <property type="entry name" value="PycTM"/>
    <property type="match status" value="1"/>
</dbReference>
<keyword evidence="3 8" id="KW-0812">Transmembrane</keyword>